<evidence type="ECO:0000313" key="3">
    <source>
        <dbReference type="Proteomes" id="UP001519460"/>
    </source>
</evidence>
<dbReference type="EMBL" id="JACVVK020000037">
    <property type="protein sequence ID" value="KAK7500504.1"/>
    <property type="molecule type" value="Genomic_DNA"/>
</dbReference>
<sequence length="376" mass="41588">MADKVSPEGKPVQQVALKHTADPSYMHRPPRIVPNYGKKHRGTLPKSNISRVLLYDNVTQQQMLDVKISHLRAEQRKTGRLMDMHRKSFIVRRLQKQRHVADTVLHVQDALGHKDAPGHKEDTGNNSHNINGRLGVATYAFGYASIGAVAKANSVDATGDPSLTEDHEVTTDRRSSEDAGHTEEIISVSDSHGDSQQTLPNVHHDRNGAVTSDGFVHNAPDDTAGKHASSFRPTQTAMMYRDLRLPDIHGTSGGSPAQIDKVILRVDSDRHGLTRMLHTFHEPSWRTGKKKNKRPALGHVTVTSSTKAAEDDRYRQLERLLVRDIPRSEGYLELSPSFHSPRQSGSFTRPTTRSIRSHTPSASASPVPLSVTLSTL</sequence>
<dbReference type="AlphaFoldDB" id="A0ABD0LM76"/>
<evidence type="ECO:0000256" key="1">
    <source>
        <dbReference type="SAM" id="MobiDB-lite"/>
    </source>
</evidence>
<feature type="compositionally biased region" description="Polar residues" evidence="1">
    <location>
        <begin position="337"/>
        <end position="359"/>
    </location>
</feature>
<protein>
    <submittedName>
        <fullName evidence="2">Uncharacterized protein</fullName>
    </submittedName>
</protein>
<organism evidence="2 3">
    <name type="scientific">Batillaria attramentaria</name>
    <dbReference type="NCBI Taxonomy" id="370345"/>
    <lineage>
        <taxon>Eukaryota</taxon>
        <taxon>Metazoa</taxon>
        <taxon>Spiralia</taxon>
        <taxon>Lophotrochozoa</taxon>
        <taxon>Mollusca</taxon>
        <taxon>Gastropoda</taxon>
        <taxon>Caenogastropoda</taxon>
        <taxon>Sorbeoconcha</taxon>
        <taxon>Cerithioidea</taxon>
        <taxon>Batillariidae</taxon>
        <taxon>Batillaria</taxon>
    </lineage>
</organism>
<evidence type="ECO:0000313" key="2">
    <source>
        <dbReference type="EMBL" id="KAK7500504.1"/>
    </source>
</evidence>
<reference evidence="2 3" key="1">
    <citation type="journal article" date="2023" name="Sci. Data">
        <title>Genome assembly of the Korean intertidal mud-creeper Batillaria attramentaria.</title>
        <authorList>
            <person name="Patra A.K."/>
            <person name="Ho P.T."/>
            <person name="Jun S."/>
            <person name="Lee S.J."/>
            <person name="Kim Y."/>
            <person name="Won Y.J."/>
        </authorList>
    </citation>
    <scope>NUCLEOTIDE SEQUENCE [LARGE SCALE GENOMIC DNA]</scope>
    <source>
        <strain evidence="2">Wonlab-2016</strain>
    </source>
</reference>
<feature type="compositionally biased region" description="Low complexity" evidence="1">
    <location>
        <begin position="360"/>
        <end position="376"/>
    </location>
</feature>
<accession>A0ABD0LM76</accession>
<dbReference type="Proteomes" id="UP001519460">
    <property type="component" value="Unassembled WGS sequence"/>
</dbReference>
<feature type="region of interest" description="Disordered" evidence="1">
    <location>
        <begin position="24"/>
        <end position="44"/>
    </location>
</feature>
<keyword evidence="3" id="KW-1185">Reference proteome</keyword>
<feature type="region of interest" description="Disordered" evidence="1">
    <location>
        <begin position="333"/>
        <end position="376"/>
    </location>
</feature>
<name>A0ABD0LM76_9CAEN</name>
<gene>
    <name evidence="2" type="ORF">BaRGS_00008411</name>
</gene>
<feature type="compositionally biased region" description="Polar residues" evidence="1">
    <location>
        <begin position="188"/>
        <end position="200"/>
    </location>
</feature>
<proteinExistence type="predicted"/>
<feature type="region of interest" description="Disordered" evidence="1">
    <location>
        <begin position="155"/>
        <end position="208"/>
    </location>
</feature>
<feature type="compositionally biased region" description="Basic and acidic residues" evidence="1">
    <location>
        <begin position="164"/>
        <end position="184"/>
    </location>
</feature>
<comment type="caution">
    <text evidence="2">The sequence shown here is derived from an EMBL/GenBank/DDBJ whole genome shotgun (WGS) entry which is preliminary data.</text>
</comment>